<name>A0A8B7BR06_PHODC</name>
<dbReference type="InterPro" id="IPR051955">
    <property type="entry name" value="PME_Inhibitor"/>
</dbReference>
<comment type="subcellular location">
    <subcellularLocation>
        <location evidence="1">Secreted</location>
        <location evidence="1">Extracellular space</location>
    </subcellularLocation>
</comment>
<feature type="signal peptide" evidence="6">
    <location>
        <begin position="1"/>
        <end position="31"/>
    </location>
</feature>
<keyword evidence="4" id="KW-1015">Disulfide bond</keyword>
<feature type="chain" id="PRO_5034039719" evidence="6">
    <location>
        <begin position="32"/>
        <end position="204"/>
    </location>
</feature>
<dbReference type="InterPro" id="IPR035513">
    <property type="entry name" value="Invertase/methylesterase_inhib"/>
</dbReference>
<evidence type="ECO:0000256" key="3">
    <source>
        <dbReference type="ARBA" id="ARBA00022729"/>
    </source>
</evidence>
<reference evidence="8" key="1">
    <citation type="journal article" date="2019" name="Nat. Commun.">
        <title>Genome-wide association mapping of date palm fruit traits.</title>
        <authorList>
            <person name="Hazzouri K.M."/>
            <person name="Gros-Balthazard M."/>
            <person name="Flowers J.M."/>
            <person name="Copetti D."/>
            <person name="Lemansour A."/>
            <person name="Lebrun M."/>
            <person name="Masmoudi K."/>
            <person name="Ferrand S."/>
            <person name="Dhar M.I."/>
            <person name="Fresquez Z.A."/>
            <person name="Rosas U."/>
            <person name="Zhang J."/>
            <person name="Talag J."/>
            <person name="Lee S."/>
            <person name="Kudrna D."/>
            <person name="Powell R.F."/>
            <person name="Leitch I.J."/>
            <person name="Krueger R.R."/>
            <person name="Wing R.A."/>
            <person name="Amiri K.M.A."/>
            <person name="Purugganan M.D."/>
        </authorList>
    </citation>
    <scope>NUCLEOTIDE SEQUENCE [LARGE SCALE GENOMIC DNA]</scope>
    <source>
        <strain evidence="8">cv. Khalas</strain>
    </source>
</reference>
<protein>
    <submittedName>
        <fullName evidence="9">Pectinesterase inhibitor 9-like</fullName>
    </submittedName>
</protein>
<dbReference type="FunFam" id="1.20.140.40:FF:000006">
    <property type="entry name" value="Pectinesterase inhibitor 3"/>
    <property type="match status" value="1"/>
</dbReference>
<gene>
    <name evidence="9" type="primary">LOC103702785</name>
</gene>
<dbReference type="GO" id="GO:0005576">
    <property type="term" value="C:extracellular region"/>
    <property type="evidence" value="ECO:0007669"/>
    <property type="project" value="UniProtKB-SubCell"/>
</dbReference>
<evidence type="ECO:0000256" key="2">
    <source>
        <dbReference type="ARBA" id="ARBA00022525"/>
    </source>
</evidence>
<reference evidence="9" key="2">
    <citation type="submission" date="2025-08" db="UniProtKB">
        <authorList>
            <consortium name="RefSeq"/>
        </authorList>
    </citation>
    <scope>IDENTIFICATION</scope>
    <source>
        <tissue evidence="9">Young leaves</tissue>
    </source>
</reference>
<accession>A0A8B7BR06</accession>
<dbReference type="NCBIfam" id="TIGR01614">
    <property type="entry name" value="PME_inhib"/>
    <property type="match status" value="1"/>
</dbReference>
<dbReference type="InterPro" id="IPR006501">
    <property type="entry name" value="Pectinesterase_inhib_dom"/>
</dbReference>
<proteinExistence type="inferred from homology"/>
<dbReference type="PANTHER" id="PTHR31080:SF87">
    <property type="entry name" value="PECTINESTERASE INHIBITOR 7"/>
    <property type="match status" value="1"/>
</dbReference>
<evidence type="ECO:0000256" key="4">
    <source>
        <dbReference type="ARBA" id="ARBA00023157"/>
    </source>
</evidence>
<dbReference type="SMART" id="SM00856">
    <property type="entry name" value="PMEI"/>
    <property type="match status" value="1"/>
</dbReference>
<dbReference type="GO" id="GO:0004857">
    <property type="term" value="F:enzyme inhibitor activity"/>
    <property type="evidence" value="ECO:0007669"/>
    <property type="project" value="InterPro"/>
</dbReference>
<dbReference type="OrthoDB" id="1430376at2759"/>
<dbReference type="GeneID" id="103702785"/>
<evidence type="ECO:0000259" key="7">
    <source>
        <dbReference type="SMART" id="SM00856"/>
    </source>
</evidence>
<evidence type="ECO:0000256" key="5">
    <source>
        <dbReference type="ARBA" id="ARBA00038471"/>
    </source>
</evidence>
<evidence type="ECO:0000256" key="6">
    <source>
        <dbReference type="SAM" id="SignalP"/>
    </source>
</evidence>
<keyword evidence="8" id="KW-1185">Reference proteome</keyword>
<evidence type="ECO:0000313" key="9">
    <source>
        <dbReference type="RefSeq" id="XP_008783567.1"/>
    </source>
</evidence>
<organism evidence="8 9">
    <name type="scientific">Phoenix dactylifera</name>
    <name type="common">Date palm</name>
    <dbReference type="NCBI Taxonomy" id="42345"/>
    <lineage>
        <taxon>Eukaryota</taxon>
        <taxon>Viridiplantae</taxon>
        <taxon>Streptophyta</taxon>
        <taxon>Embryophyta</taxon>
        <taxon>Tracheophyta</taxon>
        <taxon>Spermatophyta</taxon>
        <taxon>Magnoliopsida</taxon>
        <taxon>Liliopsida</taxon>
        <taxon>Arecaceae</taxon>
        <taxon>Coryphoideae</taxon>
        <taxon>Phoeniceae</taxon>
        <taxon>Phoenix</taxon>
    </lineage>
</organism>
<keyword evidence="3 6" id="KW-0732">Signal</keyword>
<dbReference type="CDD" id="cd15798">
    <property type="entry name" value="PMEI-like_3"/>
    <property type="match status" value="1"/>
</dbReference>
<keyword evidence="2" id="KW-0964">Secreted</keyword>
<dbReference type="KEGG" id="pda:103702785"/>
<evidence type="ECO:0000256" key="1">
    <source>
        <dbReference type="ARBA" id="ARBA00004239"/>
    </source>
</evidence>
<comment type="similarity">
    <text evidence="5">Belongs to the PMEI family.</text>
</comment>
<sequence>MEAAIASRALSSLPLFFFLVLCFSAGTLTSAHSTSSAPADFIRASCGATRYPALCVECLESYAPAVRRSPRQLALAALSVTADRARSASTFVSRLTAGTKPAKSREAGAVQDCLETMRDGVDRLRQSVQEMHRMGQARSSRFRWHLDNVQTWVSAALTDQTTCLDSLAENASGRVRAAIRKKVVEVSQLTSNALALVNRLDPRN</sequence>
<feature type="domain" description="Pectinesterase inhibitor" evidence="7">
    <location>
        <begin position="37"/>
        <end position="196"/>
    </location>
</feature>
<dbReference type="AlphaFoldDB" id="A0A8B7BR06"/>
<dbReference type="SUPFAM" id="SSF101148">
    <property type="entry name" value="Plant invertase/pectin methylesterase inhibitor"/>
    <property type="match status" value="1"/>
</dbReference>
<dbReference type="Pfam" id="PF04043">
    <property type="entry name" value="PMEI"/>
    <property type="match status" value="1"/>
</dbReference>
<dbReference type="Proteomes" id="UP000228380">
    <property type="component" value="Chromosome 5"/>
</dbReference>
<dbReference type="PANTHER" id="PTHR31080">
    <property type="entry name" value="PECTINESTERASE INHIBITOR-LIKE"/>
    <property type="match status" value="1"/>
</dbReference>
<dbReference type="RefSeq" id="XP_008783567.1">
    <property type="nucleotide sequence ID" value="XM_008785345.3"/>
</dbReference>
<evidence type="ECO:0000313" key="8">
    <source>
        <dbReference type="Proteomes" id="UP000228380"/>
    </source>
</evidence>
<dbReference type="Gene3D" id="1.20.140.40">
    <property type="entry name" value="Invertase/pectin methylesterase inhibitor family protein"/>
    <property type="match status" value="1"/>
</dbReference>